<name>A0AA87ZKJ6_FICCA</name>
<dbReference type="EMBL" id="BTGU01000007">
    <property type="protein sequence ID" value="GMN37818.1"/>
    <property type="molecule type" value="Genomic_DNA"/>
</dbReference>
<dbReference type="GO" id="GO:0006417">
    <property type="term" value="P:regulation of translation"/>
    <property type="evidence" value="ECO:0007669"/>
    <property type="project" value="UniProtKB-KW"/>
</dbReference>
<proteinExistence type="predicted"/>
<feature type="compositionally biased region" description="Polar residues" evidence="5">
    <location>
        <begin position="81"/>
        <end position="99"/>
    </location>
</feature>
<feature type="region of interest" description="Disordered" evidence="5">
    <location>
        <begin position="80"/>
        <end position="156"/>
    </location>
</feature>
<dbReference type="Gene3D" id="1.25.10.10">
    <property type="entry name" value="Leucine-rich Repeat Variant"/>
    <property type="match status" value="1"/>
</dbReference>
<dbReference type="InterPro" id="IPR011989">
    <property type="entry name" value="ARM-like"/>
</dbReference>
<keyword evidence="1" id="KW-0677">Repeat</keyword>
<dbReference type="GO" id="GO:0003729">
    <property type="term" value="F:mRNA binding"/>
    <property type="evidence" value="ECO:0007669"/>
    <property type="project" value="TreeGrafter"/>
</dbReference>
<evidence type="ECO:0000313" key="7">
    <source>
        <dbReference type="EMBL" id="GMN37818.1"/>
    </source>
</evidence>
<organism evidence="7 8">
    <name type="scientific">Ficus carica</name>
    <name type="common">Common fig</name>
    <dbReference type="NCBI Taxonomy" id="3494"/>
    <lineage>
        <taxon>Eukaryota</taxon>
        <taxon>Viridiplantae</taxon>
        <taxon>Streptophyta</taxon>
        <taxon>Embryophyta</taxon>
        <taxon>Tracheophyta</taxon>
        <taxon>Spermatophyta</taxon>
        <taxon>Magnoliopsida</taxon>
        <taxon>eudicotyledons</taxon>
        <taxon>Gunneridae</taxon>
        <taxon>Pentapetalae</taxon>
        <taxon>rosids</taxon>
        <taxon>fabids</taxon>
        <taxon>Rosales</taxon>
        <taxon>Moraceae</taxon>
        <taxon>Ficeae</taxon>
        <taxon>Ficus</taxon>
    </lineage>
</organism>
<dbReference type="InterPro" id="IPR016024">
    <property type="entry name" value="ARM-type_fold"/>
</dbReference>
<comment type="caution">
    <text evidence="7">The sequence shown here is derived from an EMBL/GenBank/DDBJ whole genome shotgun (WGS) entry which is preliminary data.</text>
</comment>
<protein>
    <recommendedName>
        <fullName evidence="6">PUM-HD domain-containing protein</fullName>
    </recommendedName>
</protein>
<evidence type="ECO:0000313" key="8">
    <source>
        <dbReference type="Proteomes" id="UP001187192"/>
    </source>
</evidence>
<evidence type="ECO:0000256" key="2">
    <source>
        <dbReference type="ARBA" id="ARBA00022845"/>
    </source>
</evidence>
<sequence length="302" mass="34761">MDDRSRRNILPDQFNHLPYNNINSNTHRQQMSNLGVSDPDILPQLPQNAYNEDYDLELLLRQEFVDTRLQWMPRNTAAAMTHSTRNGIHINESSDTSSRPKPHRPPLKFKYAPASYHQGNASSSLQHKETSSRQPYDGPNQDRRHDRHQGNQRYSTDTVRGNVIKVAKQEGGSGFLQDTLMQGTQEDINVIFLEMTRHLRSLMMHWFGNLAVQKLIDVVDDNKLDQILGLLNTDHRRFSEVCTDYHRSKAVKKLVEHLKLMPEKQSALASALSITALSLTKSVIYQCLKNFSPQFKRAKIFV</sequence>
<dbReference type="PANTHER" id="PTHR12537">
    <property type="entry name" value="RNA BINDING PROTEIN PUMILIO-RELATED"/>
    <property type="match status" value="1"/>
</dbReference>
<evidence type="ECO:0000256" key="3">
    <source>
        <dbReference type="ARBA" id="ARBA00022884"/>
    </source>
</evidence>
<feature type="repeat" description="Pumilio" evidence="4">
    <location>
        <begin position="194"/>
        <end position="229"/>
    </location>
</feature>
<evidence type="ECO:0000256" key="1">
    <source>
        <dbReference type="ARBA" id="ARBA00022737"/>
    </source>
</evidence>
<dbReference type="Proteomes" id="UP001187192">
    <property type="component" value="Unassembled WGS sequence"/>
</dbReference>
<dbReference type="InterPro" id="IPR001313">
    <property type="entry name" value="Pumilio_RNA-bd_rpt"/>
</dbReference>
<keyword evidence="2" id="KW-0810">Translation regulation</keyword>
<dbReference type="GO" id="GO:0005737">
    <property type="term" value="C:cytoplasm"/>
    <property type="evidence" value="ECO:0007669"/>
    <property type="project" value="TreeGrafter"/>
</dbReference>
<dbReference type="InterPro" id="IPR033133">
    <property type="entry name" value="PUM-HD"/>
</dbReference>
<keyword evidence="3" id="KW-0694">RNA-binding</keyword>
<gene>
    <name evidence="7" type="ORF">TIFTF001_007126</name>
</gene>
<feature type="domain" description="PUM-HD" evidence="6">
    <location>
        <begin position="136"/>
        <end position="302"/>
    </location>
</feature>
<keyword evidence="8" id="KW-1185">Reference proteome</keyword>
<evidence type="ECO:0000259" key="6">
    <source>
        <dbReference type="PROSITE" id="PS50303"/>
    </source>
</evidence>
<dbReference type="AlphaFoldDB" id="A0AA87ZKJ6"/>
<reference evidence="7" key="1">
    <citation type="submission" date="2023-07" db="EMBL/GenBank/DDBJ databases">
        <title>draft genome sequence of fig (Ficus carica).</title>
        <authorList>
            <person name="Takahashi T."/>
            <person name="Nishimura K."/>
        </authorList>
    </citation>
    <scope>NUCLEOTIDE SEQUENCE</scope>
</reference>
<dbReference type="SUPFAM" id="SSF48371">
    <property type="entry name" value="ARM repeat"/>
    <property type="match status" value="1"/>
</dbReference>
<evidence type="ECO:0000256" key="5">
    <source>
        <dbReference type="SAM" id="MobiDB-lite"/>
    </source>
</evidence>
<dbReference type="PANTHER" id="PTHR12537:SF129">
    <property type="entry name" value="PUMILIO HOMOLOG 15-LIKE"/>
    <property type="match status" value="1"/>
</dbReference>
<evidence type="ECO:0000256" key="4">
    <source>
        <dbReference type="PROSITE-ProRule" id="PRU00317"/>
    </source>
</evidence>
<accession>A0AA87ZKJ6</accession>
<dbReference type="PROSITE" id="PS50302">
    <property type="entry name" value="PUM"/>
    <property type="match status" value="1"/>
</dbReference>
<dbReference type="PROSITE" id="PS50303">
    <property type="entry name" value="PUM_HD"/>
    <property type="match status" value="1"/>
</dbReference>